<dbReference type="InterPro" id="IPR011006">
    <property type="entry name" value="CheY-like_superfamily"/>
</dbReference>
<keyword evidence="1" id="KW-0145">Chemotaxis</keyword>
<accession>A0ABU3NT45</accession>
<feature type="modified residue" description="4-aspartylphosphate" evidence="3">
    <location>
        <position position="55"/>
    </location>
</feature>
<dbReference type="Pfam" id="PF00072">
    <property type="entry name" value="Response_reg"/>
    <property type="match status" value="1"/>
</dbReference>
<keyword evidence="2 3" id="KW-0597">Phosphoprotein</keyword>
<evidence type="ECO:0000256" key="1">
    <source>
        <dbReference type="ARBA" id="ARBA00022500"/>
    </source>
</evidence>
<dbReference type="SMART" id="SM00448">
    <property type="entry name" value="REC"/>
    <property type="match status" value="1"/>
</dbReference>
<comment type="caution">
    <text evidence="5">The sequence shown here is derived from an EMBL/GenBank/DDBJ whole genome shotgun (WGS) entry which is preliminary data.</text>
</comment>
<name>A0ABU3NT45_9FIRM</name>
<evidence type="ECO:0000313" key="5">
    <source>
        <dbReference type="EMBL" id="MDT8899999.1"/>
    </source>
</evidence>
<feature type="domain" description="Response regulatory" evidence="4">
    <location>
        <begin position="5"/>
        <end position="120"/>
    </location>
</feature>
<dbReference type="Proteomes" id="UP001254848">
    <property type="component" value="Unassembled WGS sequence"/>
</dbReference>
<dbReference type="InterPro" id="IPR028976">
    <property type="entry name" value="CheC-like_sf"/>
</dbReference>
<organism evidence="5 6">
    <name type="scientific">Anaeroselena agilis</name>
    <dbReference type="NCBI Taxonomy" id="3063788"/>
    <lineage>
        <taxon>Bacteria</taxon>
        <taxon>Bacillati</taxon>
        <taxon>Bacillota</taxon>
        <taxon>Negativicutes</taxon>
        <taxon>Acetonemataceae</taxon>
        <taxon>Anaeroselena</taxon>
    </lineage>
</organism>
<dbReference type="CDD" id="cd17906">
    <property type="entry name" value="CheX"/>
    <property type="match status" value="1"/>
</dbReference>
<dbReference type="Gene3D" id="3.40.1550.10">
    <property type="entry name" value="CheC-like"/>
    <property type="match status" value="1"/>
</dbReference>
<evidence type="ECO:0000259" key="4">
    <source>
        <dbReference type="PROSITE" id="PS50110"/>
    </source>
</evidence>
<dbReference type="EMBL" id="JAUOZS010000001">
    <property type="protein sequence ID" value="MDT8899999.1"/>
    <property type="molecule type" value="Genomic_DNA"/>
</dbReference>
<dbReference type="SUPFAM" id="SSF52172">
    <property type="entry name" value="CheY-like"/>
    <property type="match status" value="1"/>
</dbReference>
<dbReference type="PANTHER" id="PTHR44591:SF24">
    <property type="entry name" value="PROTEIN-GLUTAMATE METHYLESTERASE_PROTEIN-GLUTAMINE GLUTAMINASE 1"/>
    <property type="match status" value="1"/>
</dbReference>
<keyword evidence="6" id="KW-1185">Reference proteome</keyword>
<sequence length="286" mass="31331">MAAIKVMVVDDSPFSRTILTDILTEGGYEVVGEAESLESLVETYSQCRPDVVTMDIAMPDADGFECTNVLRLHDPAAKIILVSSMKDEETEAEARRIGVMGYVQKPVEAESLLRVVERVVSPDTLYQDLETWGIDMFKEALTQSITRMTKTTATISEEGQGAQISSRGLTVVIGISGQYPGTMILDLPMEQAEKMAEVILRRPAKKSDEVVAMLAEFANVVGGVACSLINKKDKQYKLRVSPPSVFYGTPTEVVSPNLPVRSLIADTDFGRIRLSVGFKKGSVLWM</sequence>
<dbReference type="Pfam" id="PF13690">
    <property type="entry name" value="CheX"/>
    <property type="match status" value="1"/>
</dbReference>
<proteinExistence type="predicted"/>
<dbReference type="InterPro" id="IPR001789">
    <property type="entry name" value="Sig_transdc_resp-reg_receiver"/>
</dbReference>
<reference evidence="5 6" key="1">
    <citation type="submission" date="2023-07" db="EMBL/GenBank/DDBJ databases">
        <title>The novel representative of Negativicutes class, Anaeroselena agilis gen. nov. sp. nov.</title>
        <authorList>
            <person name="Prokofeva M.I."/>
            <person name="Elcheninov A.G."/>
            <person name="Klyukina A."/>
            <person name="Kublanov I.V."/>
            <person name="Frolov E.N."/>
            <person name="Podosokorskaya O.A."/>
        </authorList>
    </citation>
    <scope>NUCLEOTIDE SEQUENCE [LARGE SCALE GENOMIC DNA]</scope>
    <source>
        <strain evidence="5 6">4137-cl</strain>
    </source>
</reference>
<evidence type="ECO:0000256" key="2">
    <source>
        <dbReference type="ARBA" id="ARBA00022553"/>
    </source>
</evidence>
<dbReference type="InterPro" id="IPR050595">
    <property type="entry name" value="Bact_response_regulator"/>
</dbReference>
<dbReference type="RefSeq" id="WP_413778561.1">
    <property type="nucleotide sequence ID" value="NZ_JAUOZS010000001.1"/>
</dbReference>
<dbReference type="PROSITE" id="PS50110">
    <property type="entry name" value="RESPONSE_REGULATORY"/>
    <property type="match status" value="1"/>
</dbReference>
<dbReference type="Gene3D" id="3.40.50.2300">
    <property type="match status" value="1"/>
</dbReference>
<evidence type="ECO:0000313" key="6">
    <source>
        <dbReference type="Proteomes" id="UP001254848"/>
    </source>
</evidence>
<gene>
    <name evidence="5" type="ORF">Q4T40_01960</name>
</gene>
<evidence type="ECO:0000256" key="3">
    <source>
        <dbReference type="PROSITE-ProRule" id="PRU00169"/>
    </source>
</evidence>
<dbReference type="InterPro" id="IPR028051">
    <property type="entry name" value="CheX-like_dom"/>
</dbReference>
<dbReference type="SUPFAM" id="SSF103039">
    <property type="entry name" value="CheC-like"/>
    <property type="match status" value="1"/>
</dbReference>
<protein>
    <submittedName>
        <fullName evidence="5">Response regulator</fullName>
    </submittedName>
</protein>
<dbReference type="PANTHER" id="PTHR44591">
    <property type="entry name" value="STRESS RESPONSE REGULATOR PROTEIN 1"/>
    <property type="match status" value="1"/>
</dbReference>